<evidence type="ECO:0000313" key="4">
    <source>
        <dbReference type="EMBL" id="NNJ27862.1"/>
    </source>
</evidence>
<dbReference type="InterPro" id="IPR003140">
    <property type="entry name" value="PLipase/COase/thioEstase"/>
</dbReference>
<feature type="signal peptide" evidence="2">
    <location>
        <begin position="1"/>
        <end position="25"/>
    </location>
</feature>
<name>A0ABX1VJA8_9PLAN</name>
<feature type="chain" id="PRO_5047033188" description="Phospholipase/carboxylesterase/thioesterase domain-containing protein" evidence="2">
    <location>
        <begin position="26"/>
        <end position="419"/>
    </location>
</feature>
<keyword evidence="5" id="KW-1185">Reference proteome</keyword>
<reference evidence="4 5" key="1">
    <citation type="journal article" date="2020" name="Syst. Appl. Microbiol.">
        <title>Alienimonas chondri sp. nov., a novel planctomycete isolated from the biofilm of the red alga Chondrus crispus.</title>
        <authorList>
            <person name="Vitorino I."/>
            <person name="Albuquerque L."/>
            <person name="Wiegand S."/>
            <person name="Kallscheuer N."/>
            <person name="da Costa M.S."/>
            <person name="Lobo-da-Cunha A."/>
            <person name="Jogler C."/>
            <person name="Lage O.M."/>
        </authorList>
    </citation>
    <scope>NUCLEOTIDE SEQUENCE [LARGE SCALE GENOMIC DNA]</scope>
    <source>
        <strain evidence="4 5">LzC2</strain>
    </source>
</reference>
<comment type="caution">
    <text evidence="4">The sequence shown here is derived from an EMBL/GenBank/DDBJ whole genome shotgun (WGS) entry which is preliminary data.</text>
</comment>
<dbReference type="InterPro" id="IPR011990">
    <property type="entry name" value="TPR-like_helical_dom_sf"/>
</dbReference>
<dbReference type="RefSeq" id="WP_171189769.1">
    <property type="nucleotide sequence ID" value="NZ_WTPX01000219.1"/>
</dbReference>
<dbReference type="Gene3D" id="3.40.50.1820">
    <property type="entry name" value="alpha/beta hydrolase"/>
    <property type="match status" value="1"/>
</dbReference>
<dbReference type="PROSITE" id="PS51257">
    <property type="entry name" value="PROKAR_LIPOPROTEIN"/>
    <property type="match status" value="1"/>
</dbReference>
<feature type="region of interest" description="Disordered" evidence="1">
    <location>
        <begin position="206"/>
        <end position="227"/>
    </location>
</feature>
<protein>
    <recommendedName>
        <fullName evidence="3">Phospholipase/carboxylesterase/thioesterase domain-containing protein</fullName>
    </recommendedName>
</protein>
<evidence type="ECO:0000256" key="2">
    <source>
        <dbReference type="SAM" id="SignalP"/>
    </source>
</evidence>
<accession>A0ABX1VJA8</accession>
<organism evidence="4 5">
    <name type="scientific">Alienimonas chondri</name>
    <dbReference type="NCBI Taxonomy" id="2681879"/>
    <lineage>
        <taxon>Bacteria</taxon>
        <taxon>Pseudomonadati</taxon>
        <taxon>Planctomycetota</taxon>
        <taxon>Planctomycetia</taxon>
        <taxon>Planctomycetales</taxon>
        <taxon>Planctomycetaceae</taxon>
        <taxon>Alienimonas</taxon>
    </lineage>
</organism>
<dbReference type="SUPFAM" id="SSF48452">
    <property type="entry name" value="TPR-like"/>
    <property type="match status" value="1"/>
</dbReference>
<dbReference type="Gene3D" id="1.25.40.10">
    <property type="entry name" value="Tetratricopeptide repeat domain"/>
    <property type="match status" value="1"/>
</dbReference>
<dbReference type="Proteomes" id="UP000609651">
    <property type="component" value="Unassembled WGS sequence"/>
</dbReference>
<evidence type="ECO:0000256" key="1">
    <source>
        <dbReference type="SAM" id="MobiDB-lite"/>
    </source>
</evidence>
<dbReference type="SUPFAM" id="SSF53474">
    <property type="entry name" value="alpha/beta-Hydrolases"/>
    <property type="match status" value="1"/>
</dbReference>
<dbReference type="InterPro" id="IPR029058">
    <property type="entry name" value="AB_hydrolase_fold"/>
</dbReference>
<proteinExistence type="predicted"/>
<dbReference type="Pfam" id="PF02230">
    <property type="entry name" value="Abhydrolase_2"/>
    <property type="match status" value="1"/>
</dbReference>
<sequence length="419" mass="44567">MFRLVRSAAPLLIGLSAAVALSAAAGCEAEPAGGAGEGAADVGGVEDFGEAPFDPYSSAWDVPVPQAKAPVALANYEPAAADESSPGQEMLDRADLMKAAGQYDVARGAYEVALERDPDFAQAAYQLACNEALARNEEAARAAFERAMELGYADYVVARTDYELGTLRTAPDFPDHLKEIRRRYLKEAAAKVGTPFYIVPADVQADSEADPEQANAEQAGVPNAGGGERPPVMLLLHGYGDSHESYAPEATAWAKRGWAAVCVPGSLPTAEGGFTWPTSDETGYDTVDRQLRAILKDPGLSAVADTSKVYLLGFSQGANHAVMQTVLHPDRYAGAVGLSPGGRPGAIYNDPELNAAAPRPIALFYGTEEERGELLTRWSDALTAADWPALCEEFPGAHHFPRDWQDERRARVAAFLLGE</sequence>
<evidence type="ECO:0000259" key="3">
    <source>
        <dbReference type="Pfam" id="PF02230"/>
    </source>
</evidence>
<gene>
    <name evidence="4" type="ORF">LzC2_39720</name>
</gene>
<feature type="domain" description="Phospholipase/carboxylesterase/thioesterase" evidence="3">
    <location>
        <begin position="229"/>
        <end position="369"/>
    </location>
</feature>
<keyword evidence="2" id="KW-0732">Signal</keyword>
<dbReference type="EMBL" id="WTPX01000219">
    <property type="protein sequence ID" value="NNJ27862.1"/>
    <property type="molecule type" value="Genomic_DNA"/>
</dbReference>
<evidence type="ECO:0000313" key="5">
    <source>
        <dbReference type="Proteomes" id="UP000609651"/>
    </source>
</evidence>